<reference evidence="2 3" key="1">
    <citation type="journal article" date="2019" name="Commun. Biol.">
        <title>The bagworm genome reveals a unique fibroin gene that provides high tensile strength.</title>
        <authorList>
            <person name="Kono N."/>
            <person name="Nakamura H."/>
            <person name="Ohtoshi R."/>
            <person name="Tomita M."/>
            <person name="Numata K."/>
            <person name="Arakawa K."/>
        </authorList>
    </citation>
    <scope>NUCLEOTIDE SEQUENCE [LARGE SCALE GENOMIC DNA]</scope>
</reference>
<dbReference type="OrthoDB" id="10017160at2759"/>
<name>A0A4C1U5Q0_EUMVA</name>
<evidence type="ECO:0000313" key="2">
    <source>
        <dbReference type="EMBL" id="GBP21682.1"/>
    </source>
</evidence>
<dbReference type="GO" id="GO:0006303">
    <property type="term" value="P:double-strand break repair via nonhomologous end joining"/>
    <property type="evidence" value="ECO:0007669"/>
    <property type="project" value="TreeGrafter"/>
</dbReference>
<gene>
    <name evidence="2" type="ORF">EVAR_16230_1</name>
</gene>
<evidence type="ECO:0000256" key="1">
    <source>
        <dbReference type="SAM" id="MobiDB-lite"/>
    </source>
</evidence>
<dbReference type="GO" id="GO:0003690">
    <property type="term" value="F:double-stranded DNA binding"/>
    <property type="evidence" value="ECO:0007669"/>
    <property type="project" value="TreeGrafter"/>
</dbReference>
<feature type="region of interest" description="Disordered" evidence="1">
    <location>
        <begin position="21"/>
        <end position="60"/>
    </location>
</feature>
<accession>A0A4C1U5Q0</accession>
<feature type="compositionally biased region" description="Basic and acidic residues" evidence="1">
    <location>
        <begin position="34"/>
        <end position="51"/>
    </location>
</feature>
<dbReference type="GO" id="GO:0000729">
    <property type="term" value="P:DNA double-strand break processing"/>
    <property type="evidence" value="ECO:0007669"/>
    <property type="project" value="TreeGrafter"/>
</dbReference>
<dbReference type="GO" id="GO:0042800">
    <property type="term" value="F:histone H3K4 methyltransferase activity"/>
    <property type="evidence" value="ECO:0007669"/>
    <property type="project" value="TreeGrafter"/>
</dbReference>
<dbReference type="AlphaFoldDB" id="A0A4C1U5Q0"/>
<evidence type="ECO:0008006" key="4">
    <source>
        <dbReference type="Google" id="ProtNLM"/>
    </source>
</evidence>
<feature type="compositionally biased region" description="Polar residues" evidence="1">
    <location>
        <begin position="22"/>
        <end position="33"/>
    </location>
</feature>
<sequence length="168" mass="19161">MIYYDFKIGVSKEQCLQRLQPPFNNEAPSSATDSSKDSVIDSLQDEEHAERPVSTVIPGNGVRKTIKDDNLCTHHMIQNTLGFRSVAYKILHDDSKMKNIGSPLVPYHLTRHQKSERVNISRQTLKLLNEAGRRIISKIVSGDEMYIPFYDSPTCYESEVWVHKIDPA</sequence>
<comment type="caution">
    <text evidence="2">The sequence shown here is derived from an EMBL/GenBank/DDBJ whole genome shotgun (WGS) entry which is preliminary data.</text>
</comment>
<dbReference type="Proteomes" id="UP000299102">
    <property type="component" value="Unassembled WGS sequence"/>
</dbReference>
<proteinExistence type="predicted"/>
<dbReference type="GO" id="GO:0044774">
    <property type="term" value="P:mitotic DNA integrity checkpoint signaling"/>
    <property type="evidence" value="ECO:0007669"/>
    <property type="project" value="TreeGrafter"/>
</dbReference>
<dbReference type="InterPro" id="IPR052709">
    <property type="entry name" value="Transposase-MT_Hybrid"/>
</dbReference>
<dbReference type="GO" id="GO:0015074">
    <property type="term" value="P:DNA integration"/>
    <property type="evidence" value="ECO:0007669"/>
    <property type="project" value="TreeGrafter"/>
</dbReference>
<evidence type="ECO:0000313" key="3">
    <source>
        <dbReference type="Proteomes" id="UP000299102"/>
    </source>
</evidence>
<protein>
    <recommendedName>
        <fullName evidence="4">Mariner Mos1 transposase</fullName>
    </recommendedName>
</protein>
<dbReference type="GO" id="GO:0044547">
    <property type="term" value="F:DNA topoisomerase binding"/>
    <property type="evidence" value="ECO:0007669"/>
    <property type="project" value="TreeGrafter"/>
</dbReference>
<keyword evidence="3" id="KW-1185">Reference proteome</keyword>
<organism evidence="2 3">
    <name type="scientific">Eumeta variegata</name>
    <name type="common">Bagworm moth</name>
    <name type="synonym">Eumeta japonica</name>
    <dbReference type="NCBI Taxonomy" id="151549"/>
    <lineage>
        <taxon>Eukaryota</taxon>
        <taxon>Metazoa</taxon>
        <taxon>Ecdysozoa</taxon>
        <taxon>Arthropoda</taxon>
        <taxon>Hexapoda</taxon>
        <taxon>Insecta</taxon>
        <taxon>Pterygota</taxon>
        <taxon>Neoptera</taxon>
        <taxon>Endopterygota</taxon>
        <taxon>Lepidoptera</taxon>
        <taxon>Glossata</taxon>
        <taxon>Ditrysia</taxon>
        <taxon>Tineoidea</taxon>
        <taxon>Psychidae</taxon>
        <taxon>Oiketicinae</taxon>
        <taxon>Eumeta</taxon>
    </lineage>
</organism>
<dbReference type="EMBL" id="BGZK01000131">
    <property type="protein sequence ID" value="GBP21682.1"/>
    <property type="molecule type" value="Genomic_DNA"/>
</dbReference>
<dbReference type="GO" id="GO:0000014">
    <property type="term" value="F:single-stranded DNA endodeoxyribonuclease activity"/>
    <property type="evidence" value="ECO:0007669"/>
    <property type="project" value="TreeGrafter"/>
</dbReference>
<dbReference type="GO" id="GO:0031297">
    <property type="term" value="P:replication fork processing"/>
    <property type="evidence" value="ECO:0007669"/>
    <property type="project" value="TreeGrafter"/>
</dbReference>
<dbReference type="GO" id="GO:0035861">
    <property type="term" value="C:site of double-strand break"/>
    <property type="evidence" value="ECO:0007669"/>
    <property type="project" value="TreeGrafter"/>
</dbReference>
<dbReference type="GO" id="GO:0005634">
    <property type="term" value="C:nucleus"/>
    <property type="evidence" value="ECO:0007669"/>
    <property type="project" value="TreeGrafter"/>
</dbReference>
<dbReference type="PANTHER" id="PTHR46060">
    <property type="entry name" value="MARINER MOS1 TRANSPOSASE-LIKE PROTEIN"/>
    <property type="match status" value="1"/>
</dbReference>
<dbReference type="GO" id="GO:0003697">
    <property type="term" value="F:single-stranded DNA binding"/>
    <property type="evidence" value="ECO:0007669"/>
    <property type="project" value="TreeGrafter"/>
</dbReference>
<dbReference type="GO" id="GO:0046975">
    <property type="term" value="F:histone H3K36 methyltransferase activity"/>
    <property type="evidence" value="ECO:0007669"/>
    <property type="project" value="TreeGrafter"/>
</dbReference>
<dbReference type="GO" id="GO:0000793">
    <property type="term" value="C:condensed chromosome"/>
    <property type="evidence" value="ECO:0007669"/>
    <property type="project" value="TreeGrafter"/>
</dbReference>
<dbReference type="PANTHER" id="PTHR46060:SF2">
    <property type="entry name" value="HISTONE-LYSINE N-METHYLTRANSFERASE SETMAR"/>
    <property type="match status" value="1"/>
</dbReference>